<evidence type="ECO:0000256" key="1">
    <source>
        <dbReference type="ARBA" id="ARBA00000085"/>
    </source>
</evidence>
<dbReference type="Gene3D" id="3.40.50.2300">
    <property type="match status" value="1"/>
</dbReference>
<evidence type="ECO:0000259" key="12">
    <source>
        <dbReference type="PROSITE" id="PS50109"/>
    </source>
</evidence>
<dbReference type="CDD" id="cd00082">
    <property type="entry name" value="HisKA"/>
    <property type="match status" value="1"/>
</dbReference>
<keyword evidence="10" id="KW-0175">Coiled coil</keyword>
<keyword evidence="7" id="KW-0902">Two-component regulatory system</keyword>
<dbReference type="Proteomes" id="UP000236527">
    <property type="component" value="Unassembled WGS sequence"/>
</dbReference>
<dbReference type="SUPFAM" id="SSF47384">
    <property type="entry name" value="Homodimeric domain of signal transducing histidine kinase"/>
    <property type="match status" value="1"/>
</dbReference>
<evidence type="ECO:0000256" key="4">
    <source>
        <dbReference type="ARBA" id="ARBA00022553"/>
    </source>
</evidence>
<dbReference type="FunFam" id="3.30.565.10:FF:000010">
    <property type="entry name" value="Sensor histidine kinase RcsC"/>
    <property type="match status" value="1"/>
</dbReference>
<dbReference type="SMART" id="SM00388">
    <property type="entry name" value="HisKA"/>
    <property type="match status" value="1"/>
</dbReference>
<evidence type="ECO:0000256" key="5">
    <source>
        <dbReference type="ARBA" id="ARBA00022679"/>
    </source>
</evidence>
<reference evidence="15" key="1">
    <citation type="journal article" date="2018" name="Genome Announc.">
        <title>Draft Genome Sequence of the Nitrogen-Fixing and Hormogonia-Inducing Cyanobacterium Nostoc cycadae Strain WK-1, Isolated from the Coralloid Roots of Cycas revoluta.</title>
        <authorList>
            <person name="Kanesaki Y."/>
            <person name="Hirose M."/>
            <person name="Hirose Y."/>
            <person name="Fujisawa T."/>
            <person name="Nakamura Y."/>
            <person name="Watanabe S."/>
            <person name="Matsunaga S."/>
            <person name="Uchida H."/>
            <person name="Murakami A."/>
        </authorList>
    </citation>
    <scope>NUCLEOTIDE SEQUENCE [LARGE SCALE GENOMIC DNA]</scope>
    <source>
        <strain evidence="15">WK-1</strain>
    </source>
</reference>
<feature type="compositionally biased region" description="Low complexity" evidence="11">
    <location>
        <begin position="425"/>
        <end position="434"/>
    </location>
</feature>
<evidence type="ECO:0000256" key="2">
    <source>
        <dbReference type="ARBA" id="ARBA00006402"/>
    </source>
</evidence>
<dbReference type="RefSeq" id="WP_103126117.1">
    <property type="nucleotide sequence ID" value="NZ_DF978436.1"/>
</dbReference>
<dbReference type="Pfam" id="PF02518">
    <property type="entry name" value="HATPase_c"/>
    <property type="match status" value="1"/>
</dbReference>
<dbReference type="CDD" id="cd16922">
    <property type="entry name" value="HATPase_EvgS-ArcB-TorS-like"/>
    <property type="match status" value="1"/>
</dbReference>
<dbReference type="GO" id="GO:0005886">
    <property type="term" value="C:plasma membrane"/>
    <property type="evidence" value="ECO:0007669"/>
    <property type="project" value="TreeGrafter"/>
</dbReference>
<dbReference type="SUPFAM" id="SSF55874">
    <property type="entry name" value="ATPase domain of HSP90 chaperone/DNA topoisomerase II/histidine kinase"/>
    <property type="match status" value="1"/>
</dbReference>
<feature type="domain" description="Histidine kinase" evidence="12">
    <location>
        <begin position="180"/>
        <end position="399"/>
    </location>
</feature>
<dbReference type="SUPFAM" id="SSF52172">
    <property type="entry name" value="CheY-like"/>
    <property type="match status" value="1"/>
</dbReference>
<dbReference type="PRINTS" id="PR00344">
    <property type="entry name" value="BCTRLSENSOR"/>
</dbReference>
<dbReference type="Gene3D" id="1.10.287.130">
    <property type="match status" value="1"/>
</dbReference>
<feature type="coiled-coil region" evidence="10">
    <location>
        <begin position="129"/>
        <end position="170"/>
    </location>
</feature>
<dbReference type="Pfam" id="PF00512">
    <property type="entry name" value="HisKA"/>
    <property type="match status" value="1"/>
</dbReference>
<dbReference type="SMART" id="SM00448">
    <property type="entry name" value="REC"/>
    <property type="match status" value="1"/>
</dbReference>
<organism evidence="14 15">
    <name type="scientific">Nostoc cycadae WK-1</name>
    <dbReference type="NCBI Taxonomy" id="1861711"/>
    <lineage>
        <taxon>Bacteria</taxon>
        <taxon>Bacillati</taxon>
        <taxon>Cyanobacteriota</taxon>
        <taxon>Cyanophyceae</taxon>
        <taxon>Nostocales</taxon>
        <taxon>Nostocaceae</taxon>
        <taxon>Nostoc</taxon>
    </lineage>
</organism>
<dbReference type="Pfam" id="PF00072">
    <property type="entry name" value="Response_reg"/>
    <property type="match status" value="1"/>
</dbReference>
<feature type="modified residue" description="4-aspartylphosphate" evidence="9">
    <location>
        <position position="57"/>
    </location>
</feature>
<evidence type="ECO:0000256" key="9">
    <source>
        <dbReference type="PROSITE-ProRule" id="PRU00169"/>
    </source>
</evidence>
<evidence type="ECO:0000256" key="10">
    <source>
        <dbReference type="SAM" id="Coils"/>
    </source>
</evidence>
<name>A0A2H6LMD9_9NOSO</name>
<evidence type="ECO:0000256" key="8">
    <source>
        <dbReference type="ARBA" id="ARBA00074306"/>
    </source>
</evidence>
<keyword evidence="5" id="KW-0808">Transferase</keyword>
<dbReference type="PROSITE" id="PS50110">
    <property type="entry name" value="RESPONSE_REGULATORY"/>
    <property type="match status" value="1"/>
</dbReference>
<evidence type="ECO:0000256" key="6">
    <source>
        <dbReference type="ARBA" id="ARBA00022777"/>
    </source>
</evidence>
<comment type="similarity">
    <text evidence="2">In the N-terminal section; belongs to the phytochrome family.</text>
</comment>
<dbReference type="InterPro" id="IPR003594">
    <property type="entry name" value="HATPase_dom"/>
</dbReference>
<feature type="region of interest" description="Disordered" evidence="11">
    <location>
        <begin position="422"/>
        <end position="444"/>
    </location>
</feature>
<comment type="caution">
    <text evidence="14">The sequence shown here is derived from an EMBL/GenBank/DDBJ whole genome shotgun (WGS) entry which is preliminary data.</text>
</comment>
<dbReference type="PANTHER" id="PTHR43047:SF64">
    <property type="entry name" value="HISTIDINE KINASE CONTAINING CHEY-HOMOLOGOUS RECEIVER DOMAIN AND PAS DOMAIN-RELATED"/>
    <property type="match status" value="1"/>
</dbReference>
<comment type="catalytic activity">
    <reaction evidence="1">
        <text>ATP + protein L-histidine = ADP + protein N-phospho-L-histidine.</text>
        <dbReference type="EC" id="2.7.13.3"/>
    </reaction>
</comment>
<dbReference type="EMBL" id="BDGE01000076">
    <property type="protein sequence ID" value="GBE94374.1"/>
    <property type="molecule type" value="Genomic_DNA"/>
</dbReference>
<dbReference type="PANTHER" id="PTHR43047">
    <property type="entry name" value="TWO-COMPONENT HISTIDINE PROTEIN KINASE"/>
    <property type="match status" value="1"/>
</dbReference>
<dbReference type="InterPro" id="IPR036890">
    <property type="entry name" value="HATPase_C_sf"/>
</dbReference>
<sequence length="444" mass="50197">MEETLRILVVDDDEVDRMAVRRALMQAGVKMELSEAGNGHEALLALTNTTFNCVFLDYRLPDQDGLTLIHRIHASEIKVPLVVLTAQGDEQIAVELMKAGATDYLSKSRVSSETLAQVLRNAMRVYRAEMQANLALQQLKESHEQLIRKNQELERQRQQIQLQNFKLIEASRLKTQFLATMSHELRTPMNAIIGFSQILLRPKFGQLTPQQTDMVERILNNGKHLLMLLNEVLDFSKLEAGRLELKSELFDLTKVVNATVTEMQSLAEAKKIALQIQINLENPWVFNDSVRVRQILINLLSNAIKFTETGSIWVEVKELPENRIAIAVRDTGIGIAPKDFQHIFEAFRQVDQSLTRKYPGTGLGLAIVDSLVRMMRGIIFIESELGVGSMFKVELPRQILSQNGAGNIPALNVDGENIFFSAHNPHQSSPQSRRSSMRYPHLKL</sequence>
<evidence type="ECO:0000313" key="14">
    <source>
        <dbReference type="EMBL" id="GBE94374.1"/>
    </source>
</evidence>
<dbReference type="InterPro" id="IPR036097">
    <property type="entry name" value="HisK_dim/P_sf"/>
</dbReference>
<dbReference type="InterPro" id="IPR004358">
    <property type="entry name" value="Sig_transdc_His_kin-like_C"/>
</dbReference>
<dbReference type="InterPro" id="IPR005467">
    <property type="entry name" value="His_kinase_dom"/>
</dbReference>
<dbReference type="EC" id="2.7.13.3" evidence="3"/>
<dbReference type="InterPro" id="IPR001789">
    <property type="entry name" value="Sig_transdc_resp-reg_receiver"/>
</dbReference>
<proteinExistence type="inferred from homology"/>
<dbReference type="CDD" id="cd00156">
    <property type="entry name" value="REC"/>
    <property type="match status" value="1"/>
</dbReference>
<evidence type="ECO:0000256" key="11">
    <source>
        <dbReference type="SAM" id="MobiDB-lite"/>
    </source>
</evidence>
<keyword evidence="15" id="KW-1185">Reference proteome</keyword>
<evidence type="ECO:0000256" key="3">
    <source>
        <dbReference type="ARBA" id="ARBA00012438"/>
    </source>
</evidence>
<keyword evidence="4 9" id="KW-0597">Phosphoprotein</keyword>
<dbReference type="GO" id="GO:0000155">
    <property type="term" value="F:phosphorelay sensor kinase activity"/>
    <property type="evidence" value="ECO:0007669"/>
    <property type="project" value="InterPro"/>
</dbReference>
<dbReference type="Gene3D" id="3.30.565.10">
    <property type="entry name" value="Histidine kinase-like ATPase, C-terminal domain"/>
    <property type="match status" value="1"/>
</dbReference>
<dbReference type="SMART" id="SM00387">
    <property type="entry name" value="HATPase_c"/>
    <property type="match status" value="1"/>
</dbReference>
<gene>
    <name evidence="14" type="ORF">NCWK1_4148</name>
</gene>
<dbReference type="PROSITE" id="PS50109">
    <property type="entry name" value="HIS_KIN"/>
    <property type="match status" value="1"/>
</dbReference>
<protein>
    <recommendedName>
        <fullName evidence="8">Circadian input-output histidine kinase CikA</fullName>
        <ecNumber evidence="3">2.7.13.3</ecNumber>
    </recommendedName>
</protein>
<dbReference type="InterPro" id="IPR011006">
    <property type="entry name" value="CheY-like_superfamily"/>
</dbReference>
<keyword evidence="6 14" id="KW-0418">Kinase</keyword>
<evidence type="ECO:0000259" key="13">
    <source>
        <dbReference type="PROSITE" id="PS50110"/>
    </source>
</evidence>
<dbReference type="AlphaFoldDB" id="A0A2H6LMD9"/>
<feature type="domain" description="Response regulatory" evidence="13">
    <location>
        <begin position="6"/>
        <end position="122"/>
    </location>
</feature>
<evidence type="ECO:0000256" key="7">
    <source>
        <dbReference type="ARBA" id="ARBA00023012"/>
    </source>
</evidence>
<dbReference type="GO" id="GO:0009927">
    <property type="term" value="F:histidine phosphotransfer kinase activity"/>
    <property type="evidence" value="ECO:0007669"/>
    <property type="project" value="TreeGrafter"/>
</dbReference>
<evidence type="ECO:0000313" key="15">
    <source>
        <dbReference type="Proteomes" id="UP000236527"/>
    </source>
</evidence>
<dbReference type="InterPro" id="IPR003661">
    <property type="entry name" value="HisK_dim/P_dom"/>
</dbReference>
<accession>A0A2H6LMD9</accession>